<dbReference type="RefSeq" id="WP_253968333.1">
    <property type="nucleotide sequence ID" value="NZ_JAMFTH010000003.1"/>
</dbReference>
<comment type="similarity">
    <text evidence="1">Belongs to the 'GDSL' lipolytic enzyme family. Platelet-activating factor acetylhydrolase IB beta/gamma subunits subfamily.</text>
</comment>
<evidence type="ECO:0000259" key="3">
    <source>
        <dbReference type="Pfam" id="PF13472"/>
    </source>
</evidence>
<dbReference type="GO" id="GO:0016788">
    <property type="term" value="F:hydrolase activity, acting on ester bonds"/>
    <property type="evidence" value="ECO:0007669"/>
    <property type="project" value="UniProtKB-ARBA"/>
</dbReference>
<dbReference type="InterPro" id="IPR041443">
    <property type="entry name" value="Exop_C"/>
</dbReference>
<dbReference type="Gene3D" id="2.60.120.430">
    <property type="entry name" value="Galactose-binding lectin"/>
    <property type="match status" value="1"/>
</dbReference>
<dbReference type="Proteomes" id="UP001139319">
    <property type="component" value="Unassembled WGS sequence"/>
</dbReference>
<protein>
    <submittedName>
        <fullName evidence="5">GDSL-type esterase/lipase family protein</fullName>
    </submittedName>
</protein>
<feature type="domain" description="SGNH hydrolase-type esterase" evidence="3">
    <location>
        <begin position="243"/>
        <end position="407"/>
    </location>
</feature>
<evidence type="ECO:0000256" key="2">
    <source>
        <dbReference type="SAM" id="SignalP"/>
    </source>
</evidence>
<dbReference type="PANTHER" id="PTHR11852">
    <property type="entry name" value="PLATELET-ACTIVATING FACTOR ACETYLHYDROLASE"/>
    <property type="match status" value="1"/>
</dbReference>
<reference evidence="5" key="2">
    <citation type="submission" date="2023-01" db="EMBL/GenBank/DDBJ databases">
        <title>Gilvimarinus xylanilyticus HB14 isolated from Caulerpa lentillifera aquaculture base in Hainan, China.</title>
        <authorList>
            <person name="Zhang Y.-J."/>
        </authorList>
    </citation>
    <scope>NUCLEOTIDE SEQUENCE</scope>
    <source>
        <strain evidence="5">HB14</strain>
    </source>
</reference>
<dbReference type="SUPFAM" id="SSF52266">
    <property type="entry name" value="SGNH hydrolase"/>
    <property type="match status" value="1"/>
</dbReference>
<dbReference type="AlphaFoldDB" id="A0A9X2KUN5"/>
<keyword evidence="2" id="KW-0732">Signal</keyword>
<keyword evidence="6" id="KW-1185">Reference proteome</keyword>
<feature type="chain" id="PRO_5040901451" evidence="2">
    <location>
        <begin position="23"/>
        <end position="422"/>
    </location>
</feature>
<dbReference type="PANTHER" id="PTHR11852:SF0">
    <property type="entry name" value="PLATELET-ACTIVATING FACTOR ACETYLHYDROLASE IB SUBUNIT BETA HOMOLOG"/>
    <property type="match status" value="1"/>
</dbReference>
<evidence type="ECO:0000259" key="4">
    <source>
        <dbReference type="Pfam" id="PF18559"/>
    </source>
</evidence>
<proteinExistence type="inferred from homology"/>
<dbReference type="CDD" id="cd01820">
    <property type="entry name" value="PAF_acetylesterase_like"/>
    <property type="match status" value="1"/>
</dbReference>
<feature type="signal peptide" evidence="2">
    <location>
        <begin position="1"/>
        <end position="22"/>
    </location>
</feature>
<comment type="caution">
    <text evidence="5">The sequence shown here is derived from an EMBL/GenBank/DDBJ whole genome shotgun (WGS) entry which is preliminary data.</text>
</comment>
<evidence type="ECO:0000313" key="6">
    <source>
        <dbReference type="Proteomes" id="UP001139319"/>
    </source>
</evidence>
<evidence type="ECO:0000313" key="5">
    <source>
        <dbReference type="EMBL" id="MCP8900043.1"/>
    </source>
</evidence>
<dbReference type="Pfam" id="PF18559">
    <property type="entry name" value="Exop_C"/>
    <property type="match status" value="1"/>
</dbReference>
<dbReference type="Pfam" id="PF13472">
    <property type="entry name" value="Lipase_GDSL_2"/>
    <property type="match status" value="1"/>
</dbReference>
<evidence type="ECO:0000256" key="1">
    <source>
        <dbReference type="ARBA" id="ARBA00038184"/>
    </source>
</evidence>
<sequence>MTKSLIRWGIALCTLAGSTVQADNEARVLTLWPSQQTTLVAQNHAERQVWSESELTLGNERPLVLTRNDDQTIKMQWKNAWWAALNFDRSEPVNLERFRANGGVVVELDLSKFDNAGFDIAYACGNGCERKVTVTHQMAKLAGEGLKTVKLPAQCLMREGETARYISTPLRLSSGGNGAVEFKSVSWQQDIDSVDGVTLTCPDPKTVAITPAPLNEHWAQSWWMPRHKEKLKQAQKNDPQVIFLGDSITEGWEKAGAEVFEKYFGDYRTLNLGYGGDRTENVLWRLQHGEVDETAPKLVVLMIGTNNTGHRQDDPARIAEGIKHILNELEQRIPDSKVLLLAIYPRGATADDVLRQNNALVNARIRNFADGERVFFKDINSVFLTEDGVLSEKVMPDLLHPEEYGYTLVAEAIKDDIKRLTR</sequence>
<name>A0A9X2KUN5_9GAMM</name>
<feature type="domain" description="ExoP galactose-binding-like" evidence="4">
    <location>
        <begin position="71"/>
        <end position="187"/>
    </location>
</feature>
<dbReference type="InterPro" id="IPR013830">
    <property type="entry name" value="SGNH_hydro"/>
</dbReference>
<organism evidence="5 6">
    <name type="scientific">Gilvimarinus xylanilyticus</name>
    <dbReference type="NCBI Taxonomy" id="2944139"/>
    <lineage>
        <taxon>Bacteria</taxon>
        <taxon>Pseudomonadati</taxon>
        <taxon>Pseudomonadota</taxon>
        <taxon>Gammaproteobacteria</taxon>
        <taxon>Cellvibrionales</taxon>
        <taxon>Cellvibrionaceae</taxon>
        <taxon>Gilvimarinus</taxon>
    </lineage>
</organism>
<dbReference type="Gene3D" id="3.40.50.1110">
    <property type="entry name" value="SGNH hydrolase"/>
    <property type="match status" value="1"/>
</dbReference>
<dbReference type="EMBL" id="JAMFTH010000003">
    <property type="protein sequence ID" value="MCP8900043.1"/>
    <property type="molecule type" value="Genomic_DNA"/>
</dbReference>
<gene>
    <name evidence="5" type="ORF">M6D89_12105</name>
</gene>
<accession>A0A9X2KUN5</accession>
<reference evidence="5" key="1">
    <citation type="submission" date="2022-05" db="EMBL/GenBank/DDBJ databases">
        <authorList>
            <person name="Sun H.-N."/>
        </authorList>
    </citation>
    <scope>NUCLEOTIDE SEQUENCE</scope>
    <source>
        <strain evidence="5">HB14</strain>
    </source>
</reference>
<dbReference type="InterPro" id="IPR036514">
    <property type="entry name" value="SGNH_hydro_sf"/>
</dbReference>